<reference evidence="3" key="1">
    <citation type="submission" date="2016-02" db="EMBL/GenBank/DDBJ databases">
        <authorList>
            <person name="Wen L."/>
            <person name="He K."/>
            <person name="Yang H."/>
        </authorList>
    </citation>
    <scope>NUCLEOTIDE SEQUENCE [LARGE SCALE GENOMIC DNA]</scope>
    <source>
        <strain evidence="3">GA-15</strain>
    </source>
</reference>
<organism evidence="3 4">
    <name type="scientific">Corynebacterium stationis</name>
    <dbReference type="NCBI Taxonomy" id="1705"/>
    <lineage>
        <taxon>Bacteria</taxon>
        <taxon>Bacillati</taxon>
        <taxon>Actinomycetota</taxon>
        <taxon>Actinomycetes</taxon>
        <taxon>Mycobacteriales</taxon>
        <taxon>Corynebacteriaceae</taxon>
        <taxon>Corynebacterium</taxon>
    </lineage>
</organism>
<reference evidence="4" key="2">
    <citation type="submission" date="2016-02" db="EMBL/GenBank/DDBJ databases">
        <authorList>
            <person name="Kaur G."/>
            <person name="Nair G.R."/>
            <person name="Mayilraj S."/>
        </authorList>
    </citation>
    <scope>NUCLEOTIDE SEQUENCE [LARGE SCALE GENOMIC DNA]</scope>
    <source>
        <strain evidence="4">GA-15</strain>
    </source>
</reference>
<dbReference type="GeneID" id="78285336"/>
<keyword evidence="4" id="KW-1185">Reference proteome</keyword>
<accession>A0A120MKU9</accession>
<feature type="transmembrane region" description="Helical" evidence="1">
    <location>
        <begin position="21"/>
        <end position="41"/>
    </location>
</feature>
<dbReference type="KEGG" id="csta:CSTAT_04975"/>
<evidence type="ECO:0000313" key="3">
    <source>
        <dbReference type="EMBL" id="OAH25000.1"/>
    </source>
</evidence>
<keyword evidence="1" id="KW-1133">Transmembrane helix</keyword>
<gene>
    <name evidence="3" type="ORF">AYJ05_07155</name>
    <name evidence="2" type="ORF">HF853_00905</name>
</gene>
<dbReference type="STRING" id="1705.CA21670_04280"/>
<evidence type="ECO:0000313" key="2">
    <source>
        <dbReference type="EMBL" id="NME88261.1"/>
    </source>
</evidence>
<evidence type="ECO:0000313" key="4">
    <source>
        <dbReference type="Proteomes" id="UP000076947"/>
    </source>
</evidence>
<dbReference type="EMBL" id="JABAFZ010000001">
    <property type="protein sequence ID" value="NME88261.1"/>
    <property type="molecule type" value="Genomic_DNA"/>
</dbReference>
<reference evidence="2 5" key="3">
    <citation type="submission" date="2020-04" db="EMBL/GenBank/DDBJ databases">
        <authorList>
            <person name="Hitch T.C.A."/>
            <person name="Wylensek D."/>
            <person name="Clavel T."/>
        </authorList>
    </citation>
    <scope>NUCLEOTIDE SEQUENCE [LARGE SCALE GENOMIC DNA]</scope>
    <source>
        <strain evidence="2 5">BL-383-APC-3D</strain>
    </source>
</reference>
<protein>
    <submittedName>
        <fullName evidence="3">Uncharacterized protein</fullName>
    </submittedName>
</protein>
<keyword evidence="1" id="KW-0812">Transmembrane</keyword>
<evidence type="ECO:0000256" key="1">
    <source>
        <dbReference type="SAM" id="Phobius"/>
    </source>
</evidence>
<keyword evidence="1" id="KW-0472">Membrane</keyword>
<proteinExistence type="predicted"/>
<sequence>MTMQPRPNNPIELKKQKVRKHARNGVISVAAGLGGGVLAALVLSGSFWFWMSIGLVVAVVGGVSNWVKIQKIVNENNSGY</sequence>
<comment type="caution">
    <text evidence="3">The sequence shown here is derived from an EMBL/GenBank/DDBJ whole genome shotgun (WGS) entry which is preliminary data.</text>
</comment>
<dbReference type="RefSeq" id="WP_066793206.1">
    <property type="nucleotide sequence ID" value="NZ_CAJFGC010000269.1"/>
</dbReference>
<dbReference type="AlphaFoldDB" id="A0A120MKU9"/>
<dbReference type="Proteomes" id="UP000544551">
    <property type="component" value="Unassembled WGS sequence"/>
</dbReference>
<feature type="transmembrane region" description="Helical" evidence="1">
    <location>
        <begin position="47"/>
        <end position="67"/>
    </location>
</feature>
<dbReference type="EMBL" id="LSTQ01000026">
    <property type="protein sequence ID" value="OAH25000.1"/>
    <property type="molecule type" value="Genomic_DNA"/>
</dbReference>
<evidence type="ECO:0000313" key="5">
    <source>
        <dbReference type="Proteomes" id="UP000544551"/>
    </source>
</evidence>
<name>A0A120MKU9_9CORY</name>
<dbReference type="Proteomes" id="UP000076947">
    <property type="component" value="Unassembled WGS sequence"/>
</dbReference>